<evidence type="ECO:0000313" key="4">
    <source>
        <dbReference type="Proteomes" id="UP000008810"/>
    </source>
</evidence>
<reference evidence="2 3" key="1">
    <citation type="journal article" date="2010" name="Nature">
        <title>Genome sequencing and analysis of the model grass Brachypodium distachyon.</title>
        <authorList>
            <consortium name="International Brachypodium Initiative"/>
        </authorList>
    </citation>
    <scope>NUCLEOTIDE SEQUENCE [LARGE SCALE GENOMIC DNA]</scope>
    <source>
        <strain evidence="2 3">Bd21</strain>
    </source>
</reference>
<reference evidence="3" key="3">
    <citation type="submission" date="2018-08" db="UniProtKB">
        <authorList>
            <consortium name="EnsemblPlants"/>
        </authorList>
    </citation>
    <scope>IDENTIFICATION</scope>
    <source>
        <strain evidence="3">cv. Bd21</strain>
    </source>
</reference>
<dbReference type="EnsemblPlants" id="PNT64700">
    <property type="protein sequence ID" value="PNT64700"/>
    <property type="gene ID" value="BRADI_4g31813v3"/>
</dbReference>
<dbReference type="InParanoid" id="A0A2K2CRQ4"/>
<organism evidence="2">
    <name type="scientific">Brachypodium distachyon</name>
    <name type="common">Purple false brome</name>
    <name type="synonym">Trachynia distachya</name>
    <dbReference type="NCBI Taxonomy" id="15368"/>
    <lineage>
        <taxon>Eukaryota</taxon>
        <taxon>Viridiplantae</taxon>
        <taxon>Streptophyta</taxon>
        <taxon>Embryophyta</taxon>
        <taxon>Tracheophyta</taxon>
        <taxon>Spermatophyta</taxon>
        <taxon>Magnoliopsida</taxon>
        <taxon>Liliopsida</taxon>
        <taxon>Poales</taxon>
        <taxon>Poaceae</taxon>
        <taxon>BOP clade</taxon>
        <taxon>Pooideae</taxon>
        <taxon>Stipodae</taxon>
        <taxon>Brachypodieae</taxon>
        <taxon>Brachypodium</taxon>
    </lineage>
</organism>
<proteinExistence type="predicted"/>
<keyword evidence="4" id="KW-1185">Reference proteome</keyword>
<feature type="region of interest" description="Disordered" evidence="1">
    <location>
        <begin position="38"/>
        <end position="60"/>
    </location>
</feature>
<dbReference type="EMBL" id="CM000883">
    <property type="protein sequence ID" value="PNT64700.1"/>
    <property type="molecule type" value="Genomic_DNA"/>
</dbReference>
<gene>
    <name evidence="2" type="ORF">BRADI_4g31813v3</name>
</gene>
<evidence type="ECO:0000256" key="1">
    <source>
        <dbReference type="SAM" id="MobiDB-lite"/>
    </source>
</evidence>
<evidence type="ECO:0000313" key="3">
    <source>
        <dbReference type="EnsemblPlants" id="PNT64700"/>
    </source>
</evidence>
<protein>
    <submittedName>
        <fullName evidence="2 3">Uncharacterized protein</fullName>
    </submittedName>
</protein>
<dbReference type="Proteomes" id="UP000008810">
    <property type="component" value="Chromosome 4"/>
</dbReference>
<dbReference type="Gramene" id="PNT64700">
    <property type="protein sequence ID" value="PNT64700"/>
    <property type="gene ID" value="BRADI_4g31813v3"/>
</dbReference>
<evidence type="ECO:0000313" key="2">
    <source>
        <dbReference type="EMBL" id="PNT64700.1"/>
    </source>
</evidence>
<reference evidence="2" key="2">
    <citation type="submission" date="2017-06" db="EMBL/GenBank/DDBJ databases">
        <title>WGS assembly of Brachypodium distachyon.</title>
        <authorList>
            <consortium name="The International Brachypodium Initiative"/>
            <person name="Lucas S."/>
            <person name="Harmon-Smith M."/>
            <person name="Lail K."/>
            <person name="Tice H."/>
            <person name="Grimwood J."/>
            <person name="Bruce D."/>
            <person name="Barry K."/>
            <person name="Shu S."/>
            <person name="Lindquist E."/>
            <person name="Wang M."/>
            <person name="Pitluck S."/>
            <person name="Vogel J.P."/>
            <person name="Garvin D.F."/>
            <person name="Mockler T.C."/>
            <person name="Schmutz J."/>
            <person name="Rokhsar D."/>
            <person name="Bevan M.W."/>
        </authorList>
    </citation>
    <scope>NUCLEOTIDE SEQUENCE</scope>
    <source>
        <strain evidence="2">Bd21</strain>
    </source>
</reference>
<accession>A0A2K2CRQ4</accession>
<sequence length="60" mass="6933">MILWRFYNLYFPDSLICGHPITEIKIMTHSARPLSISRRSTAISPATRRITSSRKESSHT</sequence>
<name>A0A2K2CRQ4_BRADI</name>
<dbReference type="AlphaFoldDB" id="A0A2K2CRQ4"/>